<dbReference type="InterPro" id="IPR042099">
    <property type="entry name" value="ANL_N_sf"/>
</dbReference>
<name>A0A5C6BD75_9BACT</name>
<dbReference type="PANTHER" id="PTHR43845:SF1">
    <property type="entry name" value="BLR5969 PROTEIN"/>
    <property type="match status" value="1"/>
</dbReference>
<dbReference type="InterPro" id="IPR028154">
    <property type="entry name" value="AMP-dep_Lig_C"/>
</dbReference>
<evidence type="ECO:0000259" key="1">
    <source>
        <dbReference type="Pfam" id="PF14535"/>
    </source>
</evidence>
<dbReference type="EC" id="6.2.1.30" evidence="2"/>
<feature type="domain" description="AMP-dependent ligase C-terminal" evidence="1">
    <location>
        <begin position="298"/>
        <end position="384"/>
    </location>
</feature>
<dbReference type="EMBL" id="SJPU01000005">
    <property type="protein sequence ID" value="TWU10008.1"/>
    <property type="molecule type" value="Genomic_DNA"/>
</dbReference>
<dbReference type="Proteomes" id="UP000319908">
    <property type="component" value="Unassembled WGS sequence"/>
</dbReference>
<dbReference type="GO" id="GO:0047475">
    <property type="term" value="F:phenylacetate-CoA ligase activity"/>
    <property type="evidence" value="ECO:0007669"/>
    <property type="project" value="UniProtKB-EC"/>
</dbReference>
<dbReference type="InterPro" id="IPR045851">
    <property type="entry name" value="AMP-bd_C_sf"/>
</dbReference>
<dbReference type="Gene3D" id="3.30.300.30">
    <property type="match status" value="1"/>
</dbReference>
<keyword evidence="2" id="KW-0436">Ligase</keyword>
<reference evidence="2 3" key="1">
    <citation type="journal article" date="2020" name="Antonie Van Leeuwenhoek">
        <title>Rhodopirellula heiligendammensis sp. nov., Rhodopirellula pilleata sp. nov., and Rhodopirellula solitaria sp. nov. isolated from natural or artificial marine surfaces in Northern Germany and California, USA, and emended description of the genus Rhodopirellula.</title>
        <authorList>
            <person name="Kallscheuer N."/>
            <person name="Wiegand S."/>
            <person name="Jogler M."/>
            <person name="Boedeker C."/>
            <person name="Peeters S.H."/>
            <person name="Rast P."/>
            <person name="Heuer A."/>
            <person name="Jetten M.S.M."/>
            <person name="Rohde M."/>
            <person name="Jogler C."/>
        </authorList>
    </citation>
    <scope>NUCLEOTIDE SEQUENCE [LARGE SCALE GENOMIC DNA]</scope>
    <source>
        <strain evidence="2 3">Poly21</strain>
    </source>
</reference>
<dbReference type="AlphaFoldDB" id="A0A5C6BD75"/>
<dbReference type="SUPFAM" id="SSF56801">
    <property type="entry name" value="Acetyl-CoA synthetase-like"/>
    <property type="match status" value="1"/>
</dbReference>
<gene>
    <name evidence="2" type="primary">paaK</name>
    <name evidence="2" type="ORF">Poly21_53410</name>
</gene>
<dbReference type="PANTHER" id="PTHR43845">
    <property type="entry name" value="BLR5969 PROTEIN"/>
    <property type="match status" value="1"/>
</dbReference>
<proteinExistence type="predicted"/>
<evidence type="ECO:0000313" key="3">
    <source>
        <dbReference type="Proteomes" id="UP000319908"/>
    </source>
</evidence>
<comment type="caution">
    <text evidence="2">The sequence shown here is derived from an EMBL/GenBank/DDBJ whole genome shotgun (WGS) entry which is preliminary data.</text>
</comment>
<protein>
    <submittedName>
        <fullName evidence="2">Phenylacetate-coenzyme A ligase</fullName>
        <ecNumber evidence="2">6.2.1.30</ecNumber>
    </submittedName>
</protein>
<dbReference type="Gene3D" id="3.40.50.12780">
    <property type="entry name" value="N-terminal domain of ligase-like"/>
    <property type="match status" value="1"/>
</dbReference>
<evidence type="ECO:0000313" key="2">
    <source>
        <dbReference type="EMBL" id="TWU10008.1"/>
    </source>
</evidence>
<keyword evidence="3" id="KW-1185">Reference proteome</keyword>
<sequence length="386" mass="42318">MAACQLPLRQLDELAGLPLVTKSDLLAASPGEPGRIFALPAEQYTRYHQTSGSRGWPMPVLDTTADWAWWLDCWQYVLDAAEVTNADIAMMAFSFGPFIGFWSANDALVQRGVLVIPGGGLSSLARLNMIAQQRCSVLCCTPTYALHLASVAAEHSIDLSKNNVSRIIVAGEPGGSVPTIREAIESQWGARVIDHAGASELGAWGFASADDSGLHVIESEFIAEFLVFDPVTAVPRRAAEGELSELVMTNLGRRGGPAIRYRTGDIVRPQWDHDLPCRFVHLPGGVLGRTDDMMVIRGVNVFPSSIEAIVREIAPTAEFRMIATRRDEMDQLRIEVENEGVTEVQTPLAELLRDRMALRIPVTTVAPGSLPRSEGKSRRWVDERHR</sequence>
<dbReference type="Pfam" id="PF14535">
    <property type="entry name" value="AMP-binding_C_2"/>
    <property type="match status" value="1"/>
</dbReference>
<accession>A0A5C6BD75</accession>
<organism evidence="2 3">
    <name type="scientific">Allorhodopirellula heiligendammensis</name>
    <dbReference type="NCBI Taxonomy" id="2714739"/>
    <lineage>
        <taxon>Bacteria</taxon>
        <taxon>Pseudomonadati</taxon>
        <taxon>Planctomycetota</taxon>
        <taxon>Planctomycetia</taxon>
        <taxon>Pirellulales</taxon>
        <taxon>Pirellulaceae</taxon>
        <taxon>Allorhodopirellula</taxon>
    </lineage>
</organism>